<dbReference type="PANTHER" id="PTHR11953">
    <property type="entry name" value="EXOSOME COMPLEX COMPONENT"/>
    <property type="match status" value="1"/>
</dbReference>
<keyword evidence="3 6" id="KW-0820">tRNA-binding</keyword>
<evidence type="ECO:0000259" key="7">
    <source>
        <dbReference type="Pfam" id="PF01138"/>
    </source>
</evidence>
<evidence type="ECO:0000256" key="5">
    <source>
        <dbReference type="ARBA" id="ARBA00022884"/>
    </source>
</evidence>
<dbReference type="GO" id="GO:0031125">
    <property type="term" value="P:rRNA 3'-end processing"/>
    <property type="evidence" value="ECO:0007669"/>
    <property type="project" value="UniProtKB-ARBA"/>
</dbReference>
<keyword evidence="2 6" id="KW-0698">rRNA processing</keyword>
<keyword evidence="4 6" id="KW-0819">tRNA processing</keyword>
<name>A0A523QHL1_UNCAE</name>
<evidence type="ECO:0000256" key="2">
    <source>
        <dbReference type="ARBA" id="ARBA00022552"/>
    </source>
</evidence>
<dbReference type="CDD" id="cd11362">
    <property type="entry name" value="RNase_PH_bact"/>
    <property type="match status" value="1"/>
</dbReference>
<dbReference type="SUPFAM" id="SSF55666">
    <property type="entry name" value="Ribonuclease PH domain 2-like"/>
    <property type="match status" value="1"/>
</dbReference>
<dbReference type="GO" id="GO:0016075">
    <property type="term" value="P:rRNA catabolic process"/>
    <property type="evidence" value="ECO:0007669"/>
    <property type="project" value="UniProtKB-UniRule"/>
</dbReference>
<dbReference type="GO" id="GO:0009022">
    <property type="term" value="F:tRNA nucleotidyltransferase activity"/>
    <property type="evidence" value="ECO:0007669"/>
    <property type="project" value="UniProtKB-UniRule"/>
</dbReference>
<dbReference type="Pfam" id="PF03725">
    <property type="entry name" value="RNase_PH_C"/>
    <property type="match status" value="1"/>
</dbReference>
<dbReference type="GO" id="GO:0008033">
    <property type="term" value="P:tRNA processing"/>
    <property type="evidence" value="ECO:0007669"/>
    <property type="project" value="UniProtKB-UniRule"/>
</dbReference>
<dbReference type="Gene3D" id="3.30.230.70">
    <property type="entry name" value="GHMP Kinase, N-terminal domain"/>
    <property type="match status" value="1"/>
</dbReference>
<comment type="catalytic activity">
    <reaction evidence="6">
        <text>tRNA(n+1) + phosphate = tRNA(n) + a ribonucleoside 5'-diphosphate</text>
        <dbReference type="Rhea" id="RHEA:10628"/>
        <dbReference type="Rhea" id="RHEA-COMP:17343"/>
        <dbReference type="Rhea" id="RHEA-COMP:17344"/>
        <dbReference type="ChEBI" id="CHEBI:43474"/>
        <dbReference type="ChEBI" id="CHEBI:57930"/>
        <dbReference type="ChEBI" id="CHEBI:173114"/>
        <dbReference type="EC" id="2.7.7.56"/>
    </reaction>
</comment>
<evidence type="ECO:0000313" key="10">
    <source>
        <dbReference type="Proteomes" id="UP000320781"/>
    </source>
</evidence>
<dbReference type="InterPro" id="IPR015847">
    <property type="entry name" value="ExoRNase_PH_dom2"/>
</dbReference>
<dbReference type="Pfam" id="PF01138">
    <property type="entry name" value="RNase_PH"/>
    <property type="match status" value="1"/>
</dbReference>
<feature type="domain" description="Exoribonuclease phosphorolytic" evidence="7">
    <location>
        <begin position="10"/>
        <end position="139"/>
    </location>
</feature>
<dbReference type="EC" id="2.7.7.56" evidence="6"/>
<dbReference type="GO" id="GO:0000049">
    <property type="term" value="F:tRNA binding"/>
    <property type="evidence" value="ECO:0007669"/>
    <property type="project" value="UniProtKB-UniRule"/>
</dbReference>
<dbReference type="GO" id="GO:0000175">
    <property type="term" value="F:3'-5'-RNA exonuclease activity"/>
    <property type="evidence" value="ECO:0007669"/>
    <property type="project" value="UniProtKB-UniRule"/>
</dbReference>
<reference evidence="9 10" key="1">
    <citation type="submission" date="2019-03" db="EMBL/GenBank/DDBJ databases">
        <title>Metabolic potential of uncultured bacteria and archaea associated with petroleum seepage in deep-sea sediments.</title>
        <authorList>
            <person name="Dong X."/>
            <person name="Hubert C."/>
        </authorList>
    </citation>
    <scope>NUCLEOTIDE SEQUENCE [LARGE SCALE GENOMIC DNA]</scope>
    <source>
        <strain evidence="9">E44_bin92</strain>
    </source>
</reference>
<dbReference type="AlphaFoldDB" id="A0A523QHL1"/>
<comment type="subunit">
    <text evidence="6">Homohexameric ring arranged as a trimer of dimers.</text>
</comment>
<evidence type="ECO:0000313" key="9">
    <source>
        <dbReference type="EMBL" id="TES84999.1"/>
    </source>
</evidence>
<gene>
    <name evidence="6" type="primary">rph</name>
    <name evidence="9" type="ORF">E3J95_05505</name>
</gene>
<comment type="similarity">
    <text evidence="1 6">Belongs to the RNase PH family.</text>
</comment>
<dbReference type="InterPro" id="IPR027408">
    <property type="entry name" value="PNPase/RNase_PH_dom_sf"/>
</dbReference>
<dbReference type="FunFam" id="3.30.230.70:FF:000003">
    <property type="entry name" value="Ribonuclease PH"/>
    <property type="match status" value="1"/>
</dbReference>
<dbReference type="InterPro" id="IPR050080">
    <property type="entry name" value="RNase_PH"/>
</dbReference>
<dbReference type="Proteomes" id="UP000320781">
    <property type="component" value="Unassembled WGS sequence"/>
</dbReference>
<accession>A0A523QHL1</accession>
<evidence type="ECO:0000256" key="1">
    <source>
        <dbReference type="ARBA" id="ARBA00006678"/>
    </source>
</evidence>
<dbReference type="EMBL" id="SOKU01000270">
    <property type="protein sequence ID" value="TES84999.1"/>
    <property type="molecule type" value="Genomic_DNA"/>
</dbReference>
<comment type="function">
    <text evidence="6">Phosphorolytic 3'-5' exoribonuclease that plays an important role in tRNA 3'-end maturation. Removes nucleotide residues following the 3'-CCA terminus of tRNAs; can also add nucleotides to the ends of RNA molecules by using nucleoside diphosphates as substrates, but this may not be physiologically important. Probably plays a role in initiation of 16S rRNA degradation (leading to ribosome degradation) during starvation.</text>
</comment>
<dbReference type="InterPro" id="IPR036345">
    <property type="entry name" value="ExoRNase_PH_dom2_sf"/>
</dbReference>
<dbReference type="InterPro" id="IPR020568">
    <property type="entry name" value="Ribosomal_Su5_D2-typ_SF"/>
</dbReference>
<dbReference type="NCBIfam" id="TIGR01966">
    <property type="entry name" value="RNasePH"/>
    <property type="match status" value="1"/>
</dbReference>
<feature type="binding site" evidence="6">
    <location>
        <position position="84"/>
    </location>
    <ligand>
        <name>phosphate</name>
        <dbReference type="ChEBI" id="CHEBI:43474"/>
        <note>substrate</note>
    </ligand>
</feature>
<protein>
    <recommendedName>
        <fullName evidence="6">Ribonuclease PH</fullName>
        <shortName evidence="6">RNase PH</shortName>
        <ecNumber evidence="6">2.7.7.56</ecNumber>
    </recommendedName>
    <alternativeName>
        <fullName evidence="6">tRNA nucleotidyltransferase</fullName>
    </alternativeName>
</protein>
<feature type="binding site" evidence="6">
    <location>
        <begin position="122"/>
        <end position="124"/>
    </location>
    <ligand>
        <name>phosphate</name>
        <dbReference type="ChEBI" id="CHEBI:43474"/>
        <note>substrate</note>
    </ligand>
</feature>
<proteinExistence type="inferred from homology"/>
<sequence>MRRDGRAADELRKVSIERNFVKYAQGSALMSLGDTKVVCAAMVEEKIPPFLRGSSKGWVTAEYSMLPYCTPTRISRDIERQRARSHEIRRLIGRSLRAVVDLAKLGERTIWVDCDVIQADGGTRCVSITGSFIALVDADRWLRKKGILKESIIKDSLAAVSTGLKEEEKLLDLSFQEDSQASVDMNVVMSGKGELVEIQVTGEEKTFSRKILDELLDLAETGVKKLTEIQRKVIGQEEWNWS</sequence>
<evidence type="ECO:0000256" key="3">
    <source>
        <dbReference type="ARBA" id="ARBA00022555"/>
    </source>
</evidence>
<comment type="caution">
    <text evidence="9">The sequence shown here is derived from an EMBL/GenBank/DDBJ whole genome shotgun (WGS) entry which is preliminary data.</text>
</comment>
<evidence type="ECO:0000256" key="4">
    <source>
        <dbReference type="ARBA" id="ARBA00022694"/>
    </source>
</evidence>
<keyword evidence="6 9" id="KW-0808">Transferase</keyword>
<evidence type="ECO:0000259" key="8">
    <source>
        <dbReference type="Pfam" id="PF03725"/>
    </source>
</evidence>
<dbReference type="InterPro" id="IPR001247">
    <property type="entry name" value="ExoRNase_PH_dom1"/>
</dbReference>
<dbReference type="HAMAP" id="MF_00564">
    <property type="entry name" value="RNase_PH"/>
    <property type="match status" value="1"/>
</dbReference>
<feature type="domain" description="Exoribonuclease phosphorolytic" evidence="8">
    <location>
        <begin position="157"/>
        <end position="221"/>
    </location>
</feature>
<dbReference type="InterPro" id="IPR002381">
    <property type="entry name" value="RNase_PH_bac-type"/>
</dbReference>
<keyword evidence="5" id="KW-0694">RNA-binding</keyword>
<evidence type="ECO:0000256" key="6">
    <source>
        <dbReference type="HAMAP-Rule" id="MF_00564"/>
    </source>
</evidence>
<dbReference type="SUPFAM" id="SSF54211">
    <property type="entry name" value="Ribosomal protein S5 domain 2-like"/>
    <property type="match status" value="1"/>
</dbReference>
<organism evidence="9 10">
    <name type="scientific">Aerophobetes bacterium</name>
    <dbReference type="NCBI Taxonomy" id="2030807"/>
    <lineage>
        <taxon>Bacteria</taxon>
        <taxon>Candidatus Aerophobota</taxon>
    </lineage>
</organism>
<dbReference type="PANTHER" id="PTHR11953:SF0">
    <property type="entry name" value="EXOSOME COMPLEX COMPONENT RRP41"/>
    <property type="match status" value="1"/>
</dbReference>
<keyword evidence="6 9" id="KW-0548">Nucleotidyltransferase</keyword>